<comment type="caution">
    <text evidence="1">The sequence shown here is derived from an EMBL/GenBank/DDBJ whole genome shotgun (WGS) entry which is preliminary data.</text>
</comment>
<evidence type="ECO:0000313" key="2">
    <source>
        <dbReference type="Proteomes" id="UP000673691"/>
    </source>
</evidence>
<proteinExistence type="predicted"/>
<gene>
    <name evidence="1" type="ORF">BJ554DRAFT_5171</name>
</gene>
<reference evidence="1 2" key="1">
    <citation type="journal article" name="Sci. Rep.">
        <title>Genome-scale phylogenetic analyses confirm Olpidium as the closest living zoosporic fungus to the non-flagellated, terrestrial fungi.</title>
        <authorList>
            <person name="Chang Y."/>
            <person name="Rochon D."/>
            <person name="Sekimoto S."/>
            <person name="Wang Y."/>
            <person name="Chovatia M."/>
            <person name="Sandor L."/>
            <person name="Salamov A."/>
            <person name="Grigoriev I.V."/>
            <person name="Stajich J.E."/>
            <person name="Spatafora J.W."/>
        </authorList>
    </citation>
    <scope>NUCLEOTIDE SEQUENCE [LARGE SCALE GENOMIC DNA]</scope>
    <source>
        <strain evidence="1">S191</strain>
    </source>
</reference>
<keyword evidence="2" id="KW-1185">Reference proteome</keyword>
<name>A0A8H8DE10_9FUNG</name>
<dbReference type="EMBL" id="JAEFCI010013409">
    <property type="protein sequence ID" value="KAG5455420.1"/>
    <property type="molecule type" value="Genomic_DNA"/>
</dbReference>
<accession>A0A8H8DE10</accession>
<dbReference type="Proteomes" id="UP000673691">
    <property type="component" value="Unassembled WGS sequence"/>
</dbReference>
<organism evidence="1 2">
    <name type="scientific">Olpidium bornovanus</name>
    <dbReference type="NCBI Taxonomy" id="278681"/>
    <lineage>
        <taxon>Eukaryota</taxon>
        <taxon>Fungi</taxon>
        <taxon>Fungi incertae sedis</taxon>
        <taxon>Olpidiomycota</taxon>
        <taxon>Olpidiomycotina</taxon>
        <taxon>Olpidiomycetes</taxon>
        <taxon>Olpidiales</taxon>
        <taxon>Olpidiaceae</taxon>
        <taxon>Olpidium</taxon>
    </lineage>
</organism>
<protein>
    <submittedName>
        <fullName evidence="1">Uncharacterized protein</fullName>
    </submittedName>
</protein>
<dbReference type="AlphaFoldDB" id="A0A8H8DE10"/>
<sequence length="53" mass="5968">MRFTGHVIIKVLLLGGNRRSPTPLSHAEQQTEEEKRAKSYEIRLVSCVAFVGN</sequence>
<evidence type="ECO:0000313" key="1">
    <source>
        <dbReference type="EMBL" id="KAG5455420.1"/>
    </source>
</evidence>